<organism evidence="1 2">
    <name type="scientific">Candidatus Phycosocius bacilliformis</name>
    <dbReference type="NCBI Taxonomy" id="1445552"/>
    <lineage>
        <taxon>Bacteria</taxon>
        <taxon>Pseudomonadati</taxon>
        <taxon>Pseudomonadota</taxon>
        <taxon>Alphaproteobacteria</taxon>
        <taxon>Caulobacterales</taxon>
        <taxon>Caulobacterales incertae sedis</taxon>
        <taxon>Candidatus Phycosocius</taxon>
    </lineage>
</organism>
<dbReference type="Proteomes" id="UP000245086">
    <property type="component" value="Unassembled WGS sequence"/>
</dbReference>
<comment type="caution">
    <text evidence="1">The sequence shown here is derived from an EMBL/GenBank/DDBJ whole genome shotgun (WGS) entry which is preliminary data.</text>
</comment>
<accession>A0A2P2E631</accession>
<keyword evidence="2" id="KW-1185">Reference proteome</keyword>
<evidence type="ECO:0000313" key="2">
    <source>
        <dbReference type="Proteomes" id="UP000245086"/>
    </source>
</evidence>
<gene>
    <name evidence="1" type="ORF">PbB2_00170</name>
</gene>
<protein>
    <submittedName>
        <fullName evidence="1">Uncharacterized protein</fullName>
    </submittedName>
</protein>
<proteinExistence type="predicted"/>
<dbReference type="EMBL" id="BFBR01000001">
    <property type="protein sequence ID" value="GBF56514.1"/>
    <property type="molecule type" value="Genomic_DNA"/>
</dbReference>
<dbReference type="AlphaFoldDB" id="A0A2P2E631"/>
<reference evidence="1" key="1">
    <citation type="journal article" date="2018" name="Genome Announc.">
        <title>Draft Genome Sequence of "Candidatus Phycosocius bacilliformis," an Alphaproteobacterial Ectosymbiont of the Hydrocarbon-Producing Green Alga Botryococcus braunii.</title>
        <authorList>
            <person name="Tanabe Y."/>
            <person name="Yamaguchi H."/>
            <person name="Watanabe M.M."/>
        </authorList>
    </citation>
    <scope>NUCLEOTIDE SEQUENCE [LARGE SCALE GENOMIC DNA]</scope>
    <source>
        <strain evidence="1">BOTRYCO-2</strain>
    </source>
</reference>
<sequence>MLVIDPARKRLICAQGPDWDAKDPENVPEKNKWESLRYDIVAHHQRRLV</sequence>
<name>A0A2P2E631_9PROT</name>
<evidence type="ECO:0000313" key="1">
    <source>
        <dbReference type="EMBL" id="GBF56514.1"/>
    </source>
</evidence>